<organism evidence="2 3">
    <name type="scientific">Rhododendron simsii</name>
    <name type="common">Sims's rhododendron</name>
    <dbReference type="NCBI Taxonomy" id="118357"/>
    <lineage>
        <taxon>Eukaryota</taxon>
        <taxon>Viridiplantae</taxon>
        <taxon>Streptophyta</taxon>
        <taxon>Embryophyta</taxon>
        <taxon>Tracheophyta</taxon>
        <taxon>Spermatophyta</taxon>
        <taxon>Magnoliopsida</taxon>
        <taxon>eudicotyledons</taxon>
        <taxon>Gunneridae</taxon>
        <taxon>Pentapetalae</taxon>
        <taxon>asterids</taxon>
        <taxon>Ericales</taxon>
        <taxon>Ericaceae</taxon>
        <taxon>Ericoideae</taxon>
        <taxon>Rhodoreae</taxon>
        <taxon>Rhododendron</taxon>
    </lineage>
</organism>
<evidence type="ECO:0000313" key="2">
    <source>
        <dbReference type="EMBL" id="KAF7127246.1"/>
    </source>
</evidence>
<accession>A0A834G653</accession>
<name>A0A834G653_RHOSS</name>
<evidence type="ECO:0000313" key="3">
    <source>
        <dbReference type="Proteomes" id="UP000626092"/>
    </source>
</evidence>
<gene>
    <name evidence="2" type="ORF">RHSIM_Rhsim11G0006600</name>
</gene>
<dbReference type="AlphaFoldDB" id="A0A834G653"/>
<sequence>MLILLYVEVTSPSSFPTSVEIVGPDGFKNHQKNLSTNGSRMCQVVSLAGSVSKFLWVVTSSSQFSSSGPRPIGEEDNDVDGTNDEVDDDCIGGKKQVDDLAIQRKLEPDKESINAPSLNLDMLLLKGVPHQTRVHQETEAATLIITGNKVQLSSLPRTTDQEFKKSPSQVESQASESTNKAQVNEAQEEIRGNDLVRQQEEVERTAMLTYGPVVIERPSQVPGIELEVDLNQRNIRKIVRSQMYEECMSSNGVNSDDETYISTSQEQLQKLVDKELQLSLSAGAILRIDYEDTTVMRMRKMIETDAKELQLRQRNNRWGRIVLRKHLLDTSPHDELIEVLHSTLAFTMETSSKTYNEANCSAAEATSTPFVEKEVRLN</sequence>
<evidence type="ECO:0000256" key="1">
    <source>
        <dbReference type="SAM" id="MobiDB-lite"/>
    </source>
</evidence>
<reference evidence="2" key="1">
    <citation type="submission" date="2019-11" db="EMBL/GenBank/DDBJ databases">
        <authorList>
            <person name="Liu Y."/>
            <person name="Hou J."/>
            <person name="Li T.-Q."/>
            <person name="Guan C.-H."/>
            <person name="Wu X."/>
            <person name="Wu H.-Z."/>
            <person name="Ling F."/>
            <person name="Zhang R."/>
            <person name="Shi X.-G."/>
            <person name="Ren J.-P."/>
            <person name="Chen E.-F."/>
            <person name="Sun J.-M."/>
        </authorList>
    </citation>
    <scope>NUCLEOTIDE SEQUENCE</scope>
    <source>
        <strain evidence="2">Adult_tree_wgs_1</strain>
        <tissue evidence="2">Leaves</tissue>
    </source>
</reference>
<dbReference type="EMBL" id="WJXA01000011">
    <property type="protein sequence ID" value="KAF7127246.1"/>
    <property type="molecule type" value="Genomic_DNA"/>
</dbReference>
<feature type="compositionally biased region" description="Acidic residues" evidence="1">
    <location>
        <begin position="74"/>
        <end position="90"/>
    </location>
</feature>
<dbReference type="OrthoDB" id="1740676at2759"/>
<proteinExistence type="predicted"/>
<feature type="region of interest" description="Disordered" evidence="1">
    <location>
        <begin position="62"/>
        <end position="92"/>
    </location>
</feature>
<feature type="region of interest" description="Disordered" evidence="1">
    <location>
        <begin position="158"/>
        <end position="187"/>
    </location>
</feature>
<protein>
    <submittedName>
        <fullName evidence="2">Uncharacterized protein</fullName>
    </submittedName>
</protein>
<comment type="caution">
    <text evidence="2">The sequence shown here is derived from an EMBL/GenBank/DDBJ whole genome shotgun (WGS) entry which is preliminary data.</text>
</comment>
<dbReference type="Proteomes" id="UP000626092">
    <property type="component" value="Unassembled WGS sequence"/>
</dbReference>
<feature type="compositionally biased region" description="Polar residues" evidence="1">
    <location>
        <begin position="166"/>
        <end position="185"/>
    </location>
</feature>
<keyword evidence="3" id="KW-1185">Reference proteome</keyword>